<dbReference type="InterPro" id="IPR000917">
    <property type="entry name" value="Sulfatase_N"/>
</dbReference>
<reference evidence="4" key="1">
    <citation type="submission" date="2018-05" db="EMBL/GenBank/DDBJ databases">
        <authorList>
            <person name="Lanie J.A."/>
            <person name="Ng W.-L."/>
            <person name="Kazmierczak K.M."/>
            <person name="Andrzejewski T.M."/>
            <person name="Davidsen T.M."/>
            <person name="Wayne K.J."/>
            <person name="Tettelin H."/>
            <person name="Glass J.I."/>
            <person name="Rusch D."/>
            <person name="Podicherti R."/>
            <person name="Tsui H.-C.T."/>
            <person name="Winkler M.E."/>
        </authorList>
    </citation>
    <scope>NUCLEOTIDE SEQUENCE</scope>
</reference>
<dbReference type="Pfam" id="PF00884">
    <property type="entry name" value="Sulfatase"/>
    <property type="match status" value="1"/>
</dbReference>
<evidence type="ECO:0000259" key="3">
    <source>
        <dbReference type="Pfam" id="PF00884"/>
    </source>
</evidence>
<keyword evidence="2" id="KW-0378">Hydrolase</keyword>
<feature type="domain" description="Sulfatase N-terminal" evidence="3">
    <location>
        <begin position="4"/>
        <end position="46"/>
    </location>
</feature>
<dbReference type="InterPro" id="IPR050738">
    <property type="entry name" value="Sulfatase"/>
</dbReference>
<dbReference type="Gene3D" id="3.40.720.10">
    <property type="entry name" value="Alkaline Phosphatase, subunit A"/>
    <property type="match status" value="1"/>
</dbReference>
<proteinExistence type="inferred from homology"/>
<accession>A0A382HGR3</accession>
<protein>
    <recommendedName>
        <fullName evidence="3">Sulfatase N-terminal domain-containing protein</fullName>
    </recommendedName>
</protein>
<organism evidence="4">
    <name type="scientific">marine metagenome</name>
    <dbReference type="NCBI Taxonomy" id="408172"/>
    <lineage>
        <taxon>unclassified sequences</taxon>
        <taxon>metagenomes</taxon>
        <taxon>ecological metagenomes</taxon>
    </lineage>
</organism>
<comment type="similarity">
    <text evidence="1">Belongs to the sulfatase family.</text>
</comment>
<dbReference type="GO" id="GO:0004065">
    <property type="term" value="F:arylsulfatase activity"/>
    <property type="evidence" value="ECO:0007669"/>
    <property type="project" value="TreeGrafter"/>
</dbReference>
<dbReference type="EMBL" id="UINC01061125">
    <property type="protein sequence ID" value="SVB86362.1"/>
    <property type="molecule type" value="Genomic_DNA"/>
</dbReference>
<dbReference type="SUPFAM" id="SSF53649">
    <property type="entry name" value="Alkaline phosphatase-like"/>
    <property type="match status" value="1"/>
</dbReference>
<dbReference type="PANTHER" id="PTHR42693:SF53">
    <property type="entry name" value="ENDO-4-O-SULFATASE"/>
    <property type="match status" value="1"/>
</dbReference>
<feature type="non-terminal residue" evidence="4">
    <location>
        <position position="46"/>
    </location>
</feature>
<evidence type="ECO:0000256" key="1">
    <source>
        <dbReference type="ARBA" id="ARBA00008779"/>
    </source>
</evidence>
<evidence type="ECO:0000313" key="4">
    <source>
        <dbReference type="EMBL" id="SVB86362.1"/>
    </source>
</evidence>
<dbReference type="AlphaFoldDB" id="A0A382HGR3"/>
<sequence length="46" mass="5029">MSRPNIIYILADDMGFGDMGCNNPASRIPTPNLDRLAAEGMRFTNA</sequence>
<name>A0A382HGR3_9ZZZZ</name>
<dbReference type="PANTHER" id="PTHR42693">
    <property type="entry name" value="ARYLSULFATASE FAMILY MEMBER"/>
    <property type="match status" value="1"/>
</dbReference>
<evidence type="ECO:0000256" key="2">
    <source>
        <dbReference type="ARBA" id="ARBA00022801"/>
    </source>
</evidence>
<gene>
    <name evidence="4" type="ORF">METZ01_LOCUS239216</name>
</gene>
<dbReference type="InterPro" id="IPR017850">
    <property type="entry name" value="Alkaline_phosphatase_core_sf"/>
</dbReference>